<dbReference type="RefSeq" id="WP_182220695.1">
    <property type="nucleotide sequence ID" value="NZ_JACEZS010000033.1"/>
</dbReference>
<feature type="compositionally biased region" description="Basic residues" evidence="1">
    <location>
        <begin position="98"/>
        <end position="108"/>
    </location>
</feature>
<reference evidence="2 3" key="1">
    <citation type="submission" date="2020-07" db="EMBL/GenBank/DDBJ databases">
        <title>Novel species isolated from subtropical streams in China.</title>
        <authorList>
            <person name="Lu H."/>
        </authorList>
    </citation>
    <scope>NUCLEOTIDE SEQUENCE [LARGE SCALE GENOMIC DNA]</scope>
    <source>
        <strain evidence="2 3">FT3S</strain>
    </source>
</reference>
<proteinExistence type="predicted"/>
<comment type="caution">
    <text evidence="2">The sequence shown here is derived from an EMBL/GenBank/DDBJ whole genome shotgun (WGS) entry which is preliminary data.</text>
</comment>
<dbReference type="Proteomes" id="UP000566711">
    <property type="component" value="Unassembled WGS sequence"/>
</dbReference>
<evidence type="ECO:0000256" key="1">
    <source>
        <dbReference type="SAM" id="MobiDB-lite"/>
    </source>
</evidence>
<dbReference type="EMBL" id="JACEZS010000033">
    <property type="protein sequence ID" value="MBA5608501.1"/>
    <property type="molecule type" value="Genomic_DNA"/>
</dbReference>
<evidence type="ECO:0000313" key="2">
    <source>
        <dbReference type="EMBL" id="MBA5608501.1"/>
    </source>
</evidence>
<protein>
    <submittedName>
        <fullName evidence="2">Rha family transcriptional regulator</fullName>
    </submittedName>
</protein>
<keyword evidence="3" id="KW-1185">Reference proteome</keyword>
<sequence>MTVVKSFGKRHKNVLRAYDMLNCSHDFMRLNFQPHEYVDGRGNIQRMVKMTKDGFVMLVMGFTGEAAMAFKEAYIAAFNAMAAYIALDQQTLLLRMHAQHAGRKHGGHRDRPAVPPDGGQKGRQRTSFG</sequence>
<evidence type="ECO:0000313" key="3">
    <source>
        <dbReference type="Proteomes" id="UP000566711"/>
    </source>
</evidence>
<organism evidence="2 3">
    <name type="scientific">Rugamonas fusca</name>
    <dbReference type="NCBI Taxonomy" id="2758568"/>
    <lineage>
        <taxon>Bacteria</taxon>
        <taxon>Pseudomonadati</taxon>
        <taxon>Pseudomonadota</taxon>
        <taxon>Betaproteobacteria</taxon>
        <taxon>Burkholderiales</taxon>
        <taxon>Oxalobacteraceae</taxon>
        <taxon>Telluria group</taxon>
        <taxon>Rugamonas</taxon>
    </lineage>
</organism>
<name>A0A7W2EMG1_9BURK</name>
<dbReference type="NCBIfam" id="TIGR02681">
    <property type="entry name" value="phage_pRha"/>
    <property type="match status" value="1"/>
</dbReference>
<gene>
    <name evidence="2" type="ORF">H3H36_24445</name>
</gene>
<feature type="region of interest" description="Disordered" evidence="1">
    <location>
        <begin position="98"/>
        <end position="129"/>
    </location>
</feature>
<accession>A0A7W2EMG1</accession>
<dbReference type="InterPro" id="IPR014054">
    <property type="entry name" value="Phage_regulatory_Rha"/>
</dbReference>
<dbReference type="AlphaFoldDB" id="A0A7W2EMG1"/>
<dbReference type="Pfam" id="PF09669">
    <property type="entry name" value="Phage_pRha"/>
    <property type="match status" value="1"/>
</dbReference>